<reference evidence="1 2" key="1">
    <citation type="submission" date="2020-07" db="EMBL/GenBank/DDBJ databases">
        <title>Comparative genomics of pyrophilous fungi reveals a link between fire events and developmental genes.</title>
        <authorList>
            <consortium name="DOE Joint Genome Institute"/>
            <person name="Steindorff A.S."/>
            <person name="Carver A."/>
            <person name="Calhoun S."/>
            <person name="Stillman K."/>
            <person name="Liu H."/>
            <person name="Lipzen A."/>
            <person name="Pangilinan J."/>
            <person name="Labutti K."/>
            <person name="Bruns T.D."/>
            <person name="Grigoriev I.V."/>
        </authorList>
    </citation>
    <scope>NUCLEOTIDE SEQUENCE [LARGE SCALE GENOMIC DNA]</scope>
    <source>
        <strain evidence="1 2">CBS 144469</strain>
    </source>
</reference>
<dbReference type="OrthoDB" id="3104137at2759"/>
<evidence type="ECO:0000313" key="1">
    <source>
        <dbReference type="EMBL" id="KAF6740978.1"/>
    </source>
</evidence>
<sequence>MSWVQGLVIVTLSSPSTRVLLPPLGARNNRQASPRSITPARKQGRRRLHFCLVSSCRVRFLCTLVCLDAL</sequence>
<dbReference type="AlphaFoldDB" id="A0A8H6H7V6"/>
<evidence type="ECO:0000313" key="2">
    <source>
        <dbReference type="Proteomes" id="UP000521943"/>
    </source>
</evidence>
<organism evidence="1 2">
    <name type="scientific">Ephemerocybe angulata</name>
    <dbReference type="NCBI Taxonomy" id="980116"/>
    <lineage>
        <taxon>Eukaryota</taxon>
        <taxon>Fungi</taxon>
        <taxon>Dikarya</taxon>
        <taxon>Basidiomycota</taxon>
        <taxon>Agaricomycotina</taxon>
        <taxon>Agaricomycetes</taxon>
        <taxon>Agaricomycetidae</taxon>
        <taxon>Agaricales</taxon>
        <taxon>Agaricineae</taxon>
        <taxon>Psathyrellaceae</taxon>
        <taxon>Ephemerocybe</taxon>
    </lineage>
</organism>
<gene>
    <name evidence="1" type="ORF">DFP72DRAFT_947900</name>
</gene>
<proteinExistence type="predicted"/>
<dbReference type="EMBL" id="JACGCI010000309">
    <property type="protein sequence ID" value="KAF6740978.1"/>
    <property type="molecule type" value="Genomic_DNA"/>
</dbReference>
<comment type="caution">
    <text evidence="1">The sequence shown here is derived from an EMBL/GenBank/DDBJ whole genome shotgun (WGS) entry which is preliminary data.</text>
</comment>
<name>A0A8H6H7V6_9AGAR</name>
<accession>A0A8H6H7V6</accession>
<protein>
    <submittedName>
        <fullName evidence="1">Uncharacterized protein</fullName>
    </submittedName>
</protein>
<dbReference type="Proteomes" id="UP000521943">
    <property type="component" value="Unassembled WGS sequence"/>
</dbReference>
<keyword evidence="2" id="KW-1185">Reference proteome</keyword>